<evidence type="ECO:0000313" key="7">
    <source>
        <dbReference type="EMBL" id="QBH15562.1"/>
    </source>
</evidence>
<dbReference type="OrthoDB" id="5416355at2"/>
<evidence type="ECO:0000313" key="4">
    <source>
        <dbReference type="EMBL" id="QBH15494.1"/>
    </source>
</evidence>
<dbReference type="EMBL" id="QLNI01000114">
    <property type="protein sequence ID" value="RAL99802.1"/>
    <property type="molecule type" value="Genomic_DNA"/>
</dbReference>
<dbReference type="EMBL" id="CP036313">
    <property type="protein sequence ID" value="QBH15540.1"/>
    <property type="molecule type" value="Genomic_DNA"/>
</dbReference>
<reference evidence="14 15" key="1">
    <citation type="submission" date="2018-06" db="EMBL/GenBank/DDBJ databases">
        <title>Complete Genome Sequence of Desulfobacter hydrogenophilus (DSM3380).</title>
        <authorList>
            <person name="Marietou A."/>
            <person name="Schreiber L."/>
            <person name="Marshall I."/>
            <person name="Jorgensen B."/>
        </authorList>
    </citation>
    <scope>NUCLEOTIDE SEQUENCE [LARGE SCALE GENOMIC DNA]</scope>
    <source>
        <strain evidence="14 15">DSM 3380</strain>
    </source>
</reference>
<proteinExistence type="predicted"/>
<evidence type="ECO:0000313" key="5">
    <source>
        <dbReference type="EMBL" id="QBH15505.1"/>
    </source>
</evidence>
<protein>
    <submittedName>
        <fullName evidence="14">Transposase</fullName>
    </submittedName>
</protein>
<dbReference type="EMBL" id="CP036313">
    <property type="protein sequence ID" value="QBH15494.1"/>
    <property type="molecule type" value="Genomic_DNA"/>
</dbReference>
<gene>
    <name evidence="14" type="ORF">DO021_22525</name>
    <name evidence="2" type="ORF">EYB58_00320</name>
    <name evidence="3" type="ORF">EYB58_00360</name>
    <name evidence="4" type="ORF">EYB58_02350</name>
    <name evidence="5" type="ORF">EYB58_03375</name>
    <name evidence="6" type="ORF">EYB58_07205</name>
    <name evidence="7" type="ORF">EYB58_09690</name>
    <name evidence="8" type="ORF">EYB58_12375</name>
    <name evidence="9" type="ORF">EYB58_12390</name>
    <name evidence="10" type="ORF">EYB58_16980</name>
    <name evidence="11" type="ORF">EYB58_17415</name>
    <name evidence="12" type="ORF">EYB58_20980</name>
    <name evidence="13" type="ORF">EYB58_21455</name>
</gene>
<dbReference type="Proteomes" id="UP000248798">
    <property type="component" value="Unassembled WGS sequence"/>
</dbReference>
<evidence type="ECO:0000313" key="8">
    <source>
        <dbReference type="EMBL" id="QBH15586.1"/>
    </source>
</evidence>
<dbReference type="EMBL" id="CP036313">
    <property type="protein sequence ID" value="QBH15679.1"/>
    <property type="molecule type" value="Genomic_DNA"/>
</dbReference>
<dbReference type="EMBL" id="CP036313">
    <property type="protein sequence ID" value="QBH15632.1"/>
    <property type="molecule type" value="Genomic_DNA"/>
</dbReference>
<dbReference type="Proteomes" id="UP000293902">
    <property type="component" value="Chromosome"/>
</dbReference>
<dbReference type="EMBL" id="CP036313">
    <property type="protein sequence ID" value="QBH15587.1"/>
    <property type="molecule type" value="Genomic_DNA"/>
</dbReference>
<accession>A0A328F9P7</accession>
<evidence type="ECO:0000256" key="1">
    <source>
        <dbReference type="SAM" id="Phobius"/>
    </source>
</evidence>
<dbReference type="EMBL" id="CP036313">
    <property type="protein sequence ID" value="QBH15672.1"/>
    <property type="molecule type" value="Genomic_DNA"/>
</dbReference>
<dbReference type="EMBL" id="CP036313">
    <property type="protein sequence ID" value="QBH15636.1"/>
    <property type="molecule type" value="Genomic_DNA"/>
</dbReference>
<evidence type="ECO:0000313" key="12">
    <source>
        <dbReference type="EMBL" id="QBH15672.1"/>
    </source>
</evidence>
<feature type="transmembrane region" description="Helical" evidence="1">
    <location>
        <begin position="51"/>
        <end position="71"/>
    </location>
</feature>
<evidence type="ECO:0000313" key="14">
    <source>
        <dbReference type="EMBL" id="RAL99802.1"/>
    </source>
</evidence>
<keyword evidence="1" id="KW-0472">Membrane</keyword>
<evidence type="ECO:0000313" key="3">
    <source>
        <dbReference type="EMBL" id="QBH15473.1"/>
    </source>
</evidence>
<evidence type="ECO:0000313" key="16">
    <source>
        <dbReference type="Proteomes" id="UP000293902"/>
    </source>
</evidence>
<keyword evidence="1" id="KW-0812">Transmembrane</keyword>
<dbReference type="EMBL" id="CP036313">
    <property type="protein sequence ID" value="QBH15586.1"/>
    <property type="molecule type" value="Genomic_DNA"/>
</dbReference>
<dbReference type="EMBL" id="CP036313">
    <property type="protein sequence ID" value="QBH15562.1"/>
    <property type="molecule type" value="Genomic_DNA"/>
</dbReference>
<dbReference type="InterPro" id="IPR012337">
    <property type="entry name" value="RNaseH-like_sf"/>
</dbReference>
<evidence type="ECO:0000313" key="15">
    <source>
        <dbReference type="Proteomes" id="UP000248798"/>
    </source>
</evidence>
<dbReference type="AlphaFoldDB" id="A0A328F9P7"/>
<dbReference type="EMBL" id="CP036313">
    <property type="protein sequence ID" value="QBH15473.1"/>
    <property type="molecule type" value="Genomic_DNA"/>
</dbReference>
<evidence type="ECO:0000313" key="10">
    <source>
        <dbReference type="EMBL" id="QBH15632.1"/>
    </source>
</evidence>
<evidence type="ECO:0000313" key="11">
    <source>
        <dbReference type="EMBL" id="QBH15636.1"/>
    </source>
</evidence>
<sequence length="483" mass="55081">MQYNTSFMKIRNEADVLINKLLPFVEKYTDSLNTELTQSSPGMTLSKSQKFWLGFCITGIILTSSINWAAFSRISVGLYKTTALSWMFRHSKIAWEHLFHLSLKIIFKVYGITKGVVSIDDSDKKRSKCTTKIFGVHKIKDKSTGGFCMGQGLVFLVLITPKLSFPIGYAFHIPDPKISEWTKEDKRLKKAGVPKSERPKKPVRSEEYPTIPMIAKALLKIFVEKHPEIKIEAIVADALYGNAEFMDEASKIAGNAQVISQIRYNQNILLKSDKKSVETYFKNIQPIQKTIHVRGGKEVVVLIKSARIHVCAHKKKRFVIAIKYIGEKDYRYLAASDLTWRYPDIIDAFTLRWLVEVFIQDHKTNEGWGNLTKQPDEDGSYRSLTLSLLVDHCLLLHPDQVASINNKLHARTVGSLCDTVKVDCILSFVEQIIHSDDPESHFKQISVFLKEHFVKANDSQKHMNLNSWGNYQSAPSLKYKAFC</sequence>
<feature type="non-terminal residue" evidence="14">
    <location>
        <position position="483"/>
    </location>
</feature>
<keyword evidence="16" id="KW-1185">Reference proteome</keyword>
<reference evidence="2 16" key="2">
    <citation type="submission" date="2019-02" db="EMBL/GenBank/DDBJ databases">
        <title>Complete genome sequence of Desulfobacter hydrogenophilus AcRS1.</title>
        <authorList>
            <person name="Marietou A."/>
            <person name="Lund M.B."/>
            <person name="Marshall I.P.G."/>
            <person name="Schreiber L."/>
            <person name="Jorgensen B."/>
        </authorList>
    </citation>
    <scope>NUCLEOTIDE SEQUENCE [LARGE SCALE GENOMIC DNA]</scope>
    <source>
        <strain evidence="2 16">AcRS1</strain>
    </source>
</reference>
<dbReference type="EMBL" id="CP036313">
    <property type="protein sequence ID" value="QBH15505.1"/>
    <property type="molecule type" value="Genomic_DNA"/>
</dbReference>
<evidence type="ECO:0000313" key="2">
    <source>
        <dbReference type="EMBL" id="QBH15471.1"/>
    </source>
</evidence>
<organism evidence="14 15">
    <name type="scientific">Desulfobacter hydrogenophilus</name>
    <dbReference type="NCBI Taxonomy" id="2291"/>
    <lineage>
        <taxon>Bacteria</taxon>
        <taxon>Pseudomonadati</taxon>
        <taxon>Thermodesulfobacteriota</taxon>
        <taxon>Desulfobacteria</taxon>
        <taxon>Desulfobacterales</taxon>
        <taxon>Desulfobacteraceae</taxon>
        <taxon>Desulfobacter</taxon>
    </lineage>
</organism>
<dbReference type="SUPFAM" id="SSF53098">
    <property type="entry name" value="Ribonuclease H-like"/>
    <property type="match status" value="1"/>
</dbReference>
<name>A0A328F9P7_9BACT</name>
<evidence type="ECO:0000313" key="13">
    <source>
        <dbReference type="EMBL" id="QBH15679.1"/>
    </source>
</evidence>
<evidence type="ECO:0000313" key="6">
    <source>
        <dbReference type="EMBL" id="QBH15540.1"/>
    </source>
</evidence>
<keyword evidence="1" id="KW-1133">Transmembrane helix</keyword>
<dbReference type="EMBL" id="CP036313">
    <property type="protein sequence ID" value="QBH15471.1"/>
    <property type="molecule type" value="Genomic_DNA"/>
</dbReference>
<evidence type="ECO:0000313" key="9">
    <source>
        <dbReference type="EMBL" id="QBH15587.1"/>
    </source>
</evidence>